<organism evidence="4 5">
    <name type="scientific">Klebsormidium nitens</name>
    <name type="common">Green alga</name>
    <name type="synonym">Ulothrix nitens</name>
    <dbReference type="NCBI Taxonomy" id="105231"/>
    <lineage>
        <taxon>Eukaryota</taxon>
        <taxon>Viridiplantae</taxon>
        <taxon>Streptophyta</taxon>
        <taxon>Klebsormidiophyceae</taxon>
        <taxon>Klebsormidiales</taxon>
        <taxon>Klebsormidiaceae</taxon>
        <taxon>Klebsormidium</taxon>
    </lineage>
</organism>
<dbReference type="STRING" id="105231.A0A1Y1IKQ2"/>
<dbReference type="Proteomes" id="UP000054558">
    <property type="component" value="Unassembled WGS sequence"/>
</dbReference>
<evidence type="ECO:0000256" key="3">
    <source>
        <dbReference type="SAM" id="MobiDB-lite"/>
    </source>
</evidence>
<evidence type="ECO:0000256" key="1">
    <source>
        <dbReference type="ARBA" id="ARBA00005462"/>
    </source>
</evidence>
<name>A0A1Y1IKQ2_KLENI</name>
<reference evidence="4 5" key="1">
    <citation type="journal article" date="2014" name="Nat. Commun.">
        <title>Klebsormidium flaccidum genome reveals primary factors for plant terrestrial adaptation.</title>
        <authorList>
            <person name="Hori K."/>
            <person name="Maruyama F."/>
            <person name="Fujisawa T."/>
            <person name="Togashi T."/>
            <person name="Yamamoto N."/>
            <person name="Seo M."/>
            <person name="Sato S."/>
            <person name="Yamada T."/>
            <person name="Mori H."/>
            <person name="Tajima N."/>
            <person name="Moriyama T."/>
            <person name="Ikeuchi M."/>
            <person name="Watanabe M."/>
            <person name="Wada H."/>
            <person name="Kobayashi K."/>
            <person name="Saito M."/>
            <person name="Masuda T."/>
            <person name="Sasaki-Sekimoto Y."/>
            <person name="Mashiguchi K."/>
            <person name="Awai K."/>
            <person name="Shimojima M."/>
            <person name="Masuda S."/>
            <person name="Iwai M."/>
            <person name="Nobusawa T."/>
            <person name="Narise T."/>
            <person name="Kondo S."/>
            <person name="Saito H."/>
            <person name="Sato R."/>
            <person name="Murakawa M."/>
            <person name="Ihara Y."/>
            <person name="Oshima-Yamada Y."/>
            <person name="Ohtaka K."/>
            <person name="Satoh M."/>
            <person name="Sonobe K."/>
            <person name="Ishii M."/>
            <person name="Ohtani R."/>
            <person name="Kanamori-Sato M."/>
            <person name="Honoki R."/>
            <person name="Miyazaki D."/>
            <person name="Mochizuki H."/>
            <person name="Umetsu J."/>
            <person name="Higashi K."/>
            <person name="Shibata D."/>
            <person name="Kamiya Y."/>
            <person name="Sato N."/>
            <person name="Nakamura Y."/>
            <person name="Tabata S."/>
            <person name="Ida S."/>
            <person name="Kurokawa K."/>
            <person name="Ohta H."/>
        </authorList>
    </citation>
    <scope>NUCLEOTIDE SEQUENCE [LARGE SCALE GENOMIC DNA]</scope>
    <source>
        <strain evidence="4 5">NIES-2285</strain>
    </source>
</reference>
<comment type="similarity">
    <text evidence="1">Belongs to the beta-catenin family.</text>
</comment>
<dbReference type="PANTHER" id="PTHR47249">
    <property type="entry name" value="VACUOLAR PROTEIN 8"/>
    <property type="match status" value="1"/>
</dbReference>
<dbReference type="EMBL" id="DF237705">
    <property type="protein sequence ID" value="GAQ91273.1"/>
    <property type="molecule type" value="Genomic_DNA"/>
</dbReference>
<dbReference type="SUPFAM" id="SSF48371">
    <property type="entry name" value="ARM repeat"/>
    <property type="match status" value="1"/>
</dbReference>
<dbReference type="OMA" id="LCSNKQV"/>
<keyword evidence="5" id="KW-1185">Reference proteome</keyword>
<protein>
    <recommendedName>
        <fullName evidence="6">ARM repeat superfamily protein</fullName>
    </recommendedName>
</protein>
<dbReference type="AlphaFoldDB" id="A0A1Y1IKQ2"/>
<dbReference type="PANTHER" id="PTHR47249:SF1">
    <property type="entry name" value="VACUOLAR PROTEIN 8"/>
    <property type="match status" value="1"/>
</dbReference>
<gene>
    <name evidence="4" type="ORF">KFL_007560010</name>
</gene>
<accession>A0A1Y1IKQ2</accession>
<dbReference type="Gene3D" id="1.25.10.10">
    <property type="entry name" value="Leucine-rich Repeat Variant"/>
    <property type="match status" value="1"/>
</dbReference>
<evidence type="ECO:0008006" key="6">
    <source>
        <dbReference type="Google" id="ProtNLM"/>
    </source>
</evidence>
<dbReference type="GO" id="GO:0043495">
    <property type="term" value="F:protein-membrane adaptor activity"/>
    <property type="evidence" value="ECO:0007669"/>
    <property type="project" value="InterPro"/>
</dbReference>
<keyword evidence="2" id="KW-0677">Repeat</keyword>
<dbReference type="InterPro" id="IPR011989">
    <property type="entry name" value="ARM-like"/>
</dbReference>
<evidence type="ECO:0000256" key="2">
    <source>
        <dbReference type="ARBA" id="ARBA00022737"/>
    </source>
</evidence>
<dbReference type="InterPro" id="IPR045156">
    <property type="entry name" value="Vac8"/>
</dbReference>
<dbReference type="InterPro" id="IPR016024">
    <property type="entry name" value="ARM-type_fold"/>
</dbReference>
<evidence type="ECO:0000313" key="5">
    <source>
        <dbReference type="Proteomes" id="UP000054558"/>
    </source>
</evidence>
<feature type="region of interest" description="Disordered" evidence="3">
    <location>
        <begin position="1"/>
        <end position="24"/>
    </location>
</feature>
<dbReference type="GO" id="GO:0071562">
    <property type="term" value="P:nucleus-vacuole junction assembly"/>
    <property type="evidence" value="ECO:0007669"/>
    <property type="project" value="InterPro"/>
</dbReference>
<dbReference type="OrthoDB" id="1922552at2759"/>
<proteinExistence type="inferred from homology"/>
<sequence>MATVVERAQAATGSQQKAPRPLSADEIPGAVEKEVQKLQSDDVGTASLAALAIFLLGQREDAWPHLHTAIRPLVNLLTSDQESIQRNVFAALTVISNANDDLRGQVAASSAVVPACLDALSDPVLGVNAANLLGALAQHASVSSDLFAVGGIPRLLAAFEVPQQPVLWEAVVDVLCHLAAEESLRPSLAQEGVIGGLVPLLACSESEVVVRALLGLGMLCGADADRQARLAEEDGAATQLLTLMKSPDEDVRNISKEVFLSLASNPILKPAIEAEIRRSTSKSTER</sequence>
<evidence type="ECO:0000313" key="4">
    <source>
        <dbReference type="EMBL" id="GAQ91273.1"/>
    </source>
</evidence>